<organism evidence="1 2">
    <name type="scientific">Caenorhabditis tropicalis</name>
    <dbReference type="NCBI Taxonomy" id="1561998"/>
    <lineage>
        <taxon>Eukaryota</taxon>
        <taxon>Metazoa</taxon>
        <taxon>Ecdysozoa</taxon>
        <taxon>Nematoda</taxon>
        <taxon>Chromadorea</taxon>
        <taxon>Rhabditida</taxon>
        <taxon>Rhabditina</taxon>
        <taxon>Rhabditomorpha</taxon>
        <taxon>Rhabditoidea</taxon>
        <taxon>Rhabditidae</taxon>
        <taxon>Peloderinae</taxon>
        <taxon>Caenorhabditis</taxon>
    </lineage>
</organism>
<evidence type="ECO:0000313" key="2">
    <source>
        <dbReference type="WBParaSite" id="Csp11.Scaffold629.g9549.t2"/>
    </source>
</evidence>
<accession>A0A1I7UI32</accession>
<name>A0A1I7UI32_9PELO</name>
<dbReference type="Proteomes" id="UP000095282">
    <property type="component" value="Unplaced"/>
</dbReference>
<sequence length="189" mass="22009">MLMFQYLMQVLKRVKEESIEENKKNKPEEVKKEEVKVEEVIEKPIGPVTNAHKELMRRKRYERDYCSHELNHFQSAEKEWEPETRYRNQGTVFIKSQNVSAADVSEERGRGFNYSNLCLIVVRSRTRRTGERSRSEEKKRGGGGISKVKWSDDPIVFYEIGDDFDRFEVDATGGTFSSSSVMTASIKKL</sequence>
<dbReference type="AlphaFoldDB" id="A0A1I7UI32"/>
<evidence type="ECO:0000313" key="1">
    <source>
        <dbReference type="Proteomes" id="UP000095282"/>
    </source>
</evidence>
<proteinExistence type="predicted"/>
<protein>
    <submittedName>
        <fullName evidence="2">Chromo domain-containing protein</fullName>
    </submittedName>
</protein>
<dbReference type="WBParaSite" id="Csp11.Scaffold629.g9549.t2">
    <property type="protein sequence ID" value="Csp11.Scaffold629.g9549.t2"/>
    <property type="gene ID" value="Csp11.Scaffold629.g9549"/>
</dbReference>
<reference evidence="2" key="1">
    <citation type="submission" date="2016-11" db="UniProtKB">
        <authorList>
            <consortium name="WormBaseParasite"/>
        </authorList>
    </citation>
    <scope>IDENTIFICATION</scope>
</reference>
<keyword evidence="1" id="KW-1185">Reference proteome</keyword>